<dbReference type="PANTHER" id="PTHR33327:SF3">
    <property type="entry name" value="RNA-DIRECTED DNA POLYMERASE"/>
    <property type="match status" value="1"/>
</dbReference>
<proteinExistence type="predicted"/>
<reference evidence="3 4" key="1">
    <citation type="submission" date="2020-02" db="EMBL/GenBank/DDBJ databases">
        <authorList>
            <person name="Ferguson B K."/>
        </authorList>
    </citation>
    <scope>NUCLEOTIDE SEQUENCE [LARGE SCALE GENOMIC DNA]</scope>
</reference>
<dbReference type="Pfam" id="PF23055">
    <property type="entry name" value="DUF7041"/>
    <property type="match status" value="1"/>
</dbReference>
<gene>
    <name evidence="3" type="ORF">TBRA_LOCUS10980</name>
</gene>
<evidence type="ECO:0000256" key="1">
    <source>
        <dbReference type="SAM" id="MobiDB-lite"/>
    </source>
</evidence>
<feature type="region of interest" description="Disordered" evidence="1">
    <location>
        <begin position="516"/>
        <end position="543"/>
    </location>
</feature>
<sequence>MSRSSTVTIFRGIFLGGFLIFGVSPLSREGELRSPSPAEAPTASALASPRDSLAISCATAIPTSRLIVSVSTAIICGVNTPSVGTGGAPPPCTWSISISWFFACTPSEPVTSQTSDMPATSQAAMLVPSQASAMQVTSSVLAMQAATQAPLQTTMWQTAGQQPTFQPFEQSLSPQFTGHKGALPLAGNQPWGWQMRTVTTPDPSNVKPRPDLQVSVAQPQVLYTSAPQDTTLINSSSLAQQGPEQQSHIFCGFRSAVQAGMAQLSTQQGAGQQRYDFQQASQTGVTQTSMLQGHLQQPPTFQQAVYTGVRQTSTFQDLQQPPTFQLAAHTGVRQMSTRQDLQQPPTFQQAAHTGVRQMSTRQDLQQPPTFQLAAHTGVQQMSTRQDLQQPPTFQLAAHTGIRQSSMPHGDLQQNMAQQPYTLQSTEQQTMTNPSALQDSGPDALVSHPMAQLPEHQQLLLTGDNSALQLQQTFAQSTSAKHFAGYNLVSLNKRIDDLETLIRNFFSHSACRQTAVTSSTDKHETSSSFAPPNPTAMPFSASRPPCSSSNIEISSTAAFDPLTPCNAVAPLNAAALFTLTANNQASLNASSQTSTSNSSAAATVLPAVKQDSTDLINFTQLSQAPGTGSLNSQPLVIDSSLMTGNLNSRSLSAQRASLMAMPAFYQDNPTLWFDMLENEFWQGNVVLDQNKYFALLKSLGQLAKSLSPFIQTPQGRDDRYAQLKAHLLKKYLPTDEQKIVALFGNCKLSNRKPSEFFAELQGLAGTNMPAKTLLLFWYSQLPQSIALHLDEEIRRGDSTKAVEKADRMHDRLKSDPLHVAAFTSNSESTPIQSSLEVAAISQQRKSRSNRSSSPVEKPLRARSQSKPRFGPDKNLCYYHFHFLKDARRCTTPPCAWETLDPAVKALLNSKARV</sequence>
<organism evidence="3 4">
    <name type="scientific">Trichogramma brassicae</name>
    <dbReference type="NCBI Taxonomy" id="86971"/>
    <lineage>
        <taxon>Eukaryota</taxon>
        <taxon>Metazoa</taxon>
        <taxon>Ecdysozoa</taxon>
        <taxon>Arthropoda</taxon>
        <taxon>Hexapoda</taxon>
        <taxon>Insecta</taxon>
        <taxon>Pterygota</taxon>
        <taxon>Neoptera</taxon>
        <taxon>Endopterygota</taxon>
        <taxon>Hymenoptera</taxon>
        <taxon>Apocrita</taxon>
        <taxon>Proctotrupomorpha</taxon>
        <taxon>Chalcidoidea</taxon>
        <taxon>Trichogrammatidae</taxon>
        <taxon>Trichogramma</taxon>
    </lineage>
</organism>
<dbReference type="Proteomes" id="UP000479190">
    <property type="component" value="Unassembled WGS sequence"/>
</dbReference>
<evidence type="ECO:0000313" key="4">
    <source>
        <dbReference type="Proteomes" id="UP000479190"/>
    </source>
</evidence>
<dbReference type="EMBL" id="CADCXV010000945">
    <property type="protein sequence ID" value="CAB0039228.1"/>
    <property type="molecule type" value="Genomic_DNA"/>
</dbReference>
<dbReference type="AlphaFoldDB" id="A0A6H5IQZ6"/>
<protein>
    <recommendedName>
        <fullName evidence="2">DUF7041 domain-containing protein</fullName>
    </recommendedName>
</protein>
<dbReference type="PANTHER" id="PTHR33327">
    <property type="entry name" value="ENDONUCLEASE"/>
    <property type="match status" value="1"/>
</dbReference>
<name>A0A6H5IQZ6_9HYME</name>
<evidence type="ECO:0000313" key="3">
    <source>
        <dbReference type="EMBL" id="CAB0039228.1"/>
    </source>
</evidence>
<feature type="region of interest" description="Disordered" evidence="1">
    <location>
        <begin position="841"/>
        <end position="866"/>
    </location>
</feature>
<dbReference type="InterPro" id="IPR055469">
    <property type="entry name" value="DUF7041"/>
</dbReference>
<accession>A0A6H5IQZ6</accession>
<dbReference type="OrthoDB" id="7700887at2759"/>
<evidence type="ECO:0000259" key="2">
    <source>
        <dbReference type="Pfam" id="PF23055"/>
    </source>
</evidence>
<feature type="domain" description="DUF7041" evidence="2">
    <location>
        <begin position="660"/>
        <end position="741"/>
    </location>
</feature>
<keyword evidence="4" id="KW-1185">Reference proteome</keyword>